<evidence type="ECO:0000313" key="7">
    <source>
        <dbReference type="EMBL" id="GAA0595512.1"/>
    </source>
</evidence>
<dbReference type="GO" id="GO:0016301">
    <property type="term" value="F:kinase activity"/>
    <property type="evidence" value="ECO:0007669"/>
    <property type="project" value="UniProtKB-KW"/>
</dbReference>
<dbReference type="PANTHER" id="PTHR43085">
    <property type="entry name" value="HEXOKINASE FAMILY MEMBER"/>
    <property type="match status" value="1"/>
</dbReference>
<gene>
    <name evidence="7" type="ORF">GCM10008943_08300</name>
</gene>
<dbReference type="InterPro" id="IPR011611">
    <property type="entry name" value="PfkB_dom"/>
</dbReference>
<dbReference type="PROSITE" id="PS00584">
    <property type="entry name" value="PFKB_KINASES_2"/>
    <property type="match status" value="1"/>
</dbReference>
<protein>
    <submittedName>
        <fullName evidence="7">Carbohydrate kinase</fullName>
    </submittedName>
</protein>
<evidence type="ECO:0000259" key="6">
    <source>
        <dbReference type="Pfam" id="PF00294"/>
    </source>
</evidence>
<feature type="domain" description="Carbohydrate kinase PfkB" evidence="6">
    <location>
        <begin position="2"/>
        <end position="304"/>
    </location>
</feature>
<keyword evidence="3" id="KW-0547">Nucleotide-binding</keyword>
<evidence type="ECO:0000256" key="4">
    <source>
        <dbReference type="ARBA" id="ARBA00022777"/>
    </source>
</evidence>
<dbReference type="EMBL" id="BAAADE010000001">
    <property type="protein sequence ID" value="GAA0595512.1"/>
    <property type="molecule type" value="Genomic_DNA"/>
</dbReference>
<evidence type="ECO:0000256" key="3">
    <source>
        <dbReference type="ARBA" id="ARBA00022741"/>
    </source>
</evidence>
<comment type="similarity">
    <text evidence="1">Belongs to the carbohydrate kinase PfkB family.</text>
</comment>
<evidence type="ECO:0000256" key="1">
    <source>
        <dbReference type="ARBA" id="ARBA00010688"/>
    </source>
</evidence>
<keyword evidence="2" id="KW-0808">Transferase</keyword>
<comment type="caution">
    <text evidence="7">The sequence shown here is derived from an EMBL/GenBank/DDBJ whole genome shotgun (WGS) entry which is preliminary data.</text>
</comment>
<dbReference type="CDD" id="cd01167">
    <property type="entry name" value="bac_FRK"/>
    <property type="match status" value="1"/>
</dbReference>
<sequence>MILCCGEALIDMIAEINATGEPVFKPHAGGAIFNSAVAIGRLGVPSGLLTGLSSDFFGEVLRGTMAASHVSDKYTIQSDRPTTLAFVRLVNGQASYAFYDENTATRLLHIDDVPELDDEVSALLFGGISLISEPCASTFEALMMREKSKRVIMLDPNIRANFIQDRESYLARLNRMIKHADIIKLSDEDLGWFANQNDEDDHDAKIDEWLAQGVKLIVITRGANGADAYTSHGKLSVAAQKVDVVDTVGAGDTVNAGILASLYNQQLLNKKAVAKLSDMAILQALRLGIDAASVTISRAGANPPWAHEL</sequence>
<dbReference type="SUPFAM" id="SSF53613">
    <property type="entry name" value="Ribokinase-like"/>
    <property type="match status" value="1"/>
</dbReference>
<evidence type="ECO:0000256" key="5">
    <source>
        <dbReference type="ARBA" id="ARBA00022840"/>
    </source>
</evidence>
<dbReference type="InterPro" id="IPR029056">
    <property type="entry name" value="Ribokinase-like"/>
</dbReference>
<name>A0ABP3QQH5_9HYPH</name>
<reference evidence="8" key="1">
    <citation type="journal article" date="2019" name="Int. J. Syst. Evol. Microbiol.">
        <title>The Global Catalogue of Microorganisms (GCM) 10K type strain sequencing project: providing services to taxonomists for standard genome sequencing and annotation.</title>
        <authorList>
            <consortium name="The Broad Institute Genomics Platform"/>
            <consortium name="The Broad Institute Genome Sequencing Center for Infectious Disease"/>
            <person name="Wu L."/>
            <person name="Ma J."/>
        </authorList>
    </citation>
    <scope>NUCLEOTIDE SEQUENCE [LARGE SCALE GENOMIC DNA]</scope>
    <source>
        <strain evidence="8">JCM 15115</strain>
    </source>
</reference>
<dbReference type="Proteomes" id="UP001424441">
    <property type="component" value="Unassembled WGS sequence"/>
</dbReference>
<dbReference type="Pfam" id="PF00294">
    <property type="entry name" value="PfkB"/>
    <property type="match status" value="1"/>
</dbReference>
<dbReference type="RefSeq" id="WP_343801774.1">
    <property type="nucleotide sequence ID" value="NZ_BAAADE010000001.1"/>
</dbReference>
<dbReference type="InterPro" id="IPR050306">
    <property type="entry name" value="PfkB_Carbo_kinase"/>
</dbReference>
<dbReference type="InterPro" id="IPR002173">
    <property type="entry name" value="Carboh/pur_kinase_PfkB_CS"/>
</dbReference>
<evidence type="ECO:0000313" key="8">
    <source>
        <dbReference type="Proteomes" id="UP001424441"/>
    </source>
</evidence>
<accession>A0ABP3QQH5</accession>
<keyword evidence="5" id="KW-0067">ATP-binding</keyword>
<dbReference type="PANTHER" id="PTHR43085:SF1">
    <property type="entry name" value="PSEUDOURIDINE KINASE-RELATED"/>
    <property type="match status" value="1"/>
</dbReference>
<proteinExistence type="inferred from homology"/>
<dbReference type="Gene3D" id="3.40.1190.20">
    <property type="match status" value="1"/>
</dbReference>
<keyword evidence="4 7" id="KW-0418">Kinase</keyword>
<evidence type="ECO:0000256" key="2">
    <source>
        <dbReference type="ARBA" id="ARBA00022679"/>
    </source>
</evidence>
<organism evidence="7 8">
    <name type="scientific">Paenochrobactrum glaciei</name>
    <dbReference type="NCBI Taxonomy" id="486407"/>
    <lineage>
        <taxon>Bacteria</taxon>
        <taxon>Pseudomonadati</taxon>
        <taxon>Pseudomonadota</taxon>
        <taxon>Alphaproteobacteria</taxon>
        <taxon>Hyphomicrobiales</taxon>
        <taxon>Brucellaceae</taxon>
        <taxon>Paenochrobactrum</taxon>
    </lineage>
</organism>
<keyword evidence="8" id="KW-1185">Reference proteome</keyword>